<dbReference type="EMBL" id="CCYD01000653">
    <property type="protein sequence ID" value="CEG43352.1"/>
    <property type="molecule type" value="Genomic_DNA"/>
</dbReference>
<protein>
    <submittedName>
        <fullName evidence="1">Uncharacterized protein</fullName>
    </submittedName>
</protein>
<name>A0A0P1AP93_PLAHL</name>
<dbReference type="AlphaFoldDB" id="A0A0P1AP93"/>
<evidence type="ECO:0000313" key="1">
    <source>
        <dbReference type="EMBL" id="CEG43352.1"/>
    </source>
</evidence>
<sequence length="66" mass="7482">MDSSIIDQNTKESDKRLSELLRWNACSAKKNRPLSFGQVPLSQEDPLLAKYDKNDADLTFPSRVIS</sequence>
<reference evidence="2" key="1">
    <citation type="submission" date="2014-09" db="EMBL/GenBank/DDBJ databases">
        <authorList>
            <person name="Sharma Rahul"/>
            <person name="Thines Marco"/>
        </authorList>
    </citation>
    <scope>NUCLEOTIDE SEQUENCE [LARGE SCALE GENOMIC DNA]</scope>
</reference>
<dbReference type="RefSeq" id="XP_024579721.1">
    <property type="nucleotide sequence ID" value="XM_024729333.1"/>
</dbReference>
<evidence type="ECO:0000313" key="2">
    <source>
        <dbReference type="Proteomes" id="UP000054928"/>
    </source>
</evidence>
<organism evidence="1 2">
    <name type="scientific">Plasmopara halstedii</name>
    <name type="common">Downy mildew of sunflower</name>
    <dbReference type="NCBI Taxonomy" id="4781"/>
    <lineage>
        <taxon>Eukaryota</taxon>
        <taxon>Sar</taxon>
        <taxon>Stramenopiles</taxon>
        <taxon>Oomycota</taxon>
        <taxon>Peronosporomycetes</taxon>
        <taxon>Peronosporales</taxon>
        <taxon>Peronosporaceae</taxon>
        <taxon>Plasmopara</taxon>
    </lineage>
</organism>
<proteinExistence type="predicted"/>
<dbReference type="Proteomes" id="UP000054928">
    <property type="component" value="Unassembled WGS sequence"/>
</dbReference>
<keyword evidence="2" id="KW-1185">Reference proteome</keyword>
<dbReference type="GeneID" id="36408607"/>
<accession>A0A0P1AP93</accession>